<dbReference type="SMART" id="SM00320">
    <property type="entry name" value="WD40"/>
    <property type="match status" value="7"/>
</dbReference>
<feature type="compositionally biased region" description="Polar residues" evidence="8">
    <location>
        <begin position="601"/>
        <end position="618"/>
    </location>
</feature>
<keyword evidence="4" id="KW-0112">Calmodulin-binding</keyword>
<dbReference type="GO" id="GO:0005516">
    <property type="term" value="F:calmodulin binding"/>
    <property type="evidence" value="ECO:0007669"/>
    <property type="project" value="UniProtKB-KW"/>
</dbReference>
<evidence type="ECO:0000256" key="1">
    <source>
        <dbReference type="ARBA" id="ARBA00009616"/>
    </source>
</evidence>
<reference evidence="10" key="1">
    <citation type="submission" date="2015-01" db="EMBL/GenBank/DDBJ databases">
        <title>The Genome Sequence of Cladophialophora bantiana CBS 173.52.</title>
        <authorList>
            <consortium name="The Broad Institute Genomics Platform"/>
            <person name="Cuomo C."/>
            <person name="de Hoog S."/>
            <person name="Gorbushina A."/>
            <person name="Stielow B."/>
            <person name="Teixiera M."/>
            <person name="Abouelleil A."/>
            <person name="Chapman S.B."/>
            <person name="Priest M."/>
            <person name="Young S.K."/>
            <person name="Wortman J."/>
            <person name="Nusbaum C."/>
            <person name="Birren B."/>
        </authorList>
    </citation>
    <scope>NUCLEOTIDE SEQUENCE [LARGE SCALE GENOMIC DNA]</scope>
    <source>
        <strain evidence="10">CBS 173.52</strain>
    </source>
</reference>
<keyword evidence="5 7" id="KW-0175">Coiled coil</keyword>
<dbReference type="PANTHER" id="PTHR15653">
    <property type="entry name" value="STRIATIN"/>
    <property type="match status" value="1"/>
</dbReference>
<dbReference type="Gene3D" id="2.130.10.10">
    <property type="entry name" value="YVTN repeat-like/Quinoprotein amine dehydrogenase"/>
    <property type="match status" value="2"/>
</dbReference>
<feature type="compositionally biased region" description="Low complexity" evidence="8">
    <location>
        <begin position="587"/>
        <end position="600"/>
    </location>
</feature>
<feature type="repeat" description="WD" evidence="6">
    <location>
        <begin position="557"/>
        <end position="584"/>
    </location>
</feature>
<evidence type="ECO:0000313" key="10">
    <source>
        <dbReference type="EMBL" id="KIW99016.1"/>
    </source>
</evidence>
<feature type="region of interest" description="Disordered" evidence="8">
    <location>
        <begin position="581"/>
        <end position="618"/>
    </location>
</feature>
<dbReference type="HOGENOM" id="CLU_009046_0_0_1"/>
<evidence type="ECO:0000256" key="7">
    <source>
        <dbReference type="SAM" id="Coils"/>
    </source>
</evidence>
<dbReference type="RefSeq" id="XP_016625685.1">
    <property type="nucleotide sequence ID" value="XM_016758436.1"/>
</dbReference>
<dbReference type="InterPro" id="IPR051488">
    <property type="entry name" value="WD_repeat_striatin"/>
</dbReference>
<dbReference type="Proteomes" id="UP000053789">
    <property type="component" value="Unassembled WGS sequence"/>
</dbReference>
<dbReference type="PROSITE" id="PS50294">
    <property type="entry name" value="WD_REPEATS_REGION"/>
    <property type="match status" value="1"/>
</dbReference>
<evidence type="ECO:0000256" key="8">
    <source>
        <dbReference type="SAM" id="MobiDB-lite"/>
    </source>
</evidence>
<dbReference type="PROSITE" id="PS50082">
    <property type="entry name" value="WD_REPEATS_2"/>
    <property type="match status" value="2"/>
</dbReference>
<evidence type="ECO:0000256" key="3">
    <source>
        <dbReference type="ARBA" id="ARBA00022737"/>
    </source>
</evidence>
<dbReference type="SUPFAM" id="SSF50978">
    <property type="entry name" value="WD40 repeat-like"/>
    <property type="match status" value="1"/>
</dbReference>
<dbReference type="InterPro" id="IPR013258">
    <property type="entry name" value="Striatin_N"/>
</dbReference>
<dbReference type="InterPro" id="IPR015943">
    <property type="entry name" value="WD40/YVTN_repeat-like_dom_sf"/>
</dbReference>
<evidence type="ECO:0000256" key="4">
    <source>
        <dbReference type="ARBA" id="ARBA00022860"/>
    </source>
</evidence>
<evidence type="ECO:0000256" key="2">
    <source>
        <dbReference type="ARBA" id="ARBA00022574"/>
    </source>
</evidence>
<dbReference type="EMBL" id="KN846980">
    <property type="protein sequence ID" value="KIW99016.1"/>
    <property type="molecule type" value="Genomic_DNA"/>
</dbReference>
<keyword evidence="3" id="KW-0677">Repeat</keyword>
<feature type="domain" description="Striatin N-terminal" evidence="9">
    <location>
        <begin position="27"/>
        <end position="173"/>
    </location>
</feature>
<accession>A0A0D2FAC8</accession>
<feature type="compositionally biased region" description="Basic residues" evidence="8">
    <location>
        <begin position="377"/>
        <end position="386"/>
    </location>
</feature>
<dbReference type="Pfam" id="PF08232">
    <property type="entry name" value="Striatin"/>
    <property type="match status" value="1"/>
</dbReference>
<dbReference type="Pfam" id="PF00400">
    <property type="entry name" value="WD40"/>
    <property type="match status" value="4"/>
</dbReference>
<evidence type="ECO:0000256" key="5">
    <source>
        <dbReference type="ARBA" id="ARBA00023054"/>
    </source>
</evidence>
<dbReference type="InterPro" id="IPR001680">
    <property type="entry name" value="WD40_rpt"/>
</dbReference>
<dbReference type="OrthoDB" id="727118at2759"/>
<keyword evidence="11" id="KW-1185">Reference proteome</keyword>
<protein>
    <recommendedName>
        <fullName evidence="9">Striatin N-terminal domain-containing protein</fullName>
    </recommendedName>
</protein>
<sequence>MAWQPGAGGGGVGGMAGGEANGVQAYTLQGVMRFLQTEWHRHERDRNAWEIEREEMKNRIAILEGETRTSKGMRVSLERHVKLLETALKKEREKARNASKGELVDSHKEAKELAKEELKAIGKDSHVKAITQFDAEIDPENHLAQGIRQEKERDKSKSFLSKCSSEITYHVLPTAHVPPEVNDLATSTNGNHLFQGRQPTQQELQEAYLQLQQVKQQQHRNVAMVRENAAQPPTQFPEPTPLSRTSTQINTSEIQPGTADRRLPEHIVQSVPVADPRKNFYNEQIPVVEDQVESITHSFDAYGQEIPLKDQTEIRTMDEPKREISDGWDFDDGPPPSDFDEGPAASEKLPKVASPHRPDTEVFPSANMIPSKSPPRAYRRKSTGSRRRSEGSNDVRELAAKPDASQFKVRFAMRGHLDVVRSVIFTGGGSPSEPEFCTASDDGGVKRWHIPASYGHNVALGDDLDRIAHFTHRGHIGAVCSLAACPASSSFSSGGRAVGDGWIFSGGEDATVKVWERGRVDAKATLEGHKDAVWALCCLPGSTGTILGDRCSQFGGPDRVLLVAGGADGTILIWAVSTPPQLSSPQAGSRSTRGSRRANSISAGSNFPSSPQPSVASTTPFSYSLVHRIERADKPAPTSISPLGAHGENFVVGYTDASVLVFDTRTGEEIVGMASQETYDGTPNTGINAVVASSAGFDTRDSVAPGRRGSMGEEDVVHGATGSEGGVEGVVIAGYEDRYIRFFDANSGLCSFILIRLREANVPPGQCTYTMLAHPSAISSLSLSPDGKELVSGGHDASLRFWSLEKRSCTQEISSHRIMRGEGVCGVVWSPDGRWVISCGGDGAVKVFSRS</sequence>
<feature type="region of interest" description="Disordered" evidence="8">
    <location>
        <begin position="303"/>
        <end position="399"/>
    </location>
</feature>
<organism evidence="10 11">
    <name type="scientific">Cladophialophora bantiana (strain ATCC 10958 / CBS 173.52 / CDC B-1940 / NIH 8579)</name>
    <name type="common">Xylohypha bantiana</name>
    <dbReference type="NCBI Taxonomy" id="1442370"/>
    <lineage>
        <taxon>Eukaryota</taxon>
        <taxon>Fungi</taxon>
        <taxon>Dikarya</taxon>
        <taxon>Ascomycota</taxon>
        <taxon>Pezizomycotina</taxon>
        <taxon>Eurotiomycetes</taxon>
        <taxon>Chaetothyriomycetidae</taxon>
        <taxon>Chaetothyriales</taxon>
        <taxon>Herpotrichiellaceae</taxon>
        <taxon>Cladophialophora</taxon>
    </lineage>
</organism>
<feature type="compositionally biased region" description="Basic and acidic residues" evidence="8">
    <location>
        <begin position="387"/>
        <end position="399"/>
    </location>
</feature>
<keyword evidence="2 6" id="KW-0853">WD repeat</keyword>
<dbReference type="PANTHER" id="PTHR15653:SF0">
    <property type="entry name" value="CONNECTOR OF KINASE TO AP-1, ISOFORM E"/>
    <property type="match status" value="1"/>
</dbReference>
<dbReference type="PRINTS" id="PR00320">
    <property type="entry name" value="GPROTEINBRPT"/>
</dbReference>
<dbReference type="AlphaFoldDB" id="A0A0D2FAC8"/>
<feature type="coiled-coil region" evidence="7">
    <location>
        <begin position="46"/>
        <end position="94"/>
    </location>
</feature>
<comment type="similarity">
    <text evidence="1">Belongs to the WD repeat striatin family.</text>
</comment>
<feature type="compositionally biased region" description="Basic and acidic residues" evidence="8">
    <location>
        <begin position="307"/>
        <end position="325"/>
    </location>
</feature>
<evidence type="ECO:0000259" key="9">
    <source>
        <dbReference type="Pfam" id="PF08232"/>
    </source>
</evidence>
<dbReference type="VEuPathDB" id="FungiDB:Z519_00679"/>
<proteinExistence type="inferred from homology"/>
<gene>
    <name evidence="10" type="ORF">Z519_00679</name>
</gene>
<dbReference type="InterPro" id="IPR020472">
    <property type="entry name" value="WD40_PAC1"/>
</dbReference>
<evidence type="ECO:0000256" key="6">
    <source>
        <dbReference type="PROSITE-ProRule" id="PRU00221"/>
    </source>
</evidence>
<dbReference type="InterPro" id="IPR036322">
    <property type="entry name" value="WD40_repeat_dom_sf"/>
</dbReference>
<dbReference type="GeneID" id="27693607"/>
<evidence type="ECO:0000313" key="11">
    <source>
        <dbReference type="Proteomes" id="UP000053789"/>
    </source>
</evidence>
<name>A0A0D2FAC8_CLAB1</name>
<feature type="repeat" description="WD" evidence="6">
    <location>
        <begin position="771"/>
        <end position="812"/>
    </location>
</feature>
<dbReference type="Gene3D" id="1.20.5.300">
    <property type="match status" value="1"/>
</dbReference>